<sequence length="141" mass="14773">EIARELDLDGLQLLTPAQVASVTGLPVTITNKKISLGLTWAEIGSVFRLPGYASPEQFLIAGIVTGVRVVGTEMDFLRPAEQQRPGSGAAFVGAAHSLGMRAFADPANSEADWNFFASLGVDAIYSTIPMGATLQPTIPGT</sequence>
<accession>A0A7V8NLQ6</accession>
<name>A0A7V8NLQ6_9BACT</name>
<comment type="caution">
    <text evidence="1">The sequence shown here is derived from an EMBL/GenBank/DDBJ whole genome shotgun (WGS) entry which is preliminary data.</text>
</comment>
<dbReference type="AlphaFoldDB" id="A0A7V8NLQ6"/>
<reference evidence="1" key="1">
    <citation type="submission" date="2020-06" db="EMBL/GenBank/DDBJ databases">
        <title>Legume-microbial interactions unlock mineral nutrients during tropical forest succession.</title>
        <authorList>
            <person name="Epihov D.Z."/>
        </authorList>
    </citation>
    <scope>NUCLEOTIDE SEQUENCE [LARGE SCALE GENOMIC DNA]</scope>
    <source>
        <strain evidence="1">Pan2503</strain>
    </source>
</reference>
<evidence type="ECO:0000313" key="2">
    <source>
        <dbReference type="Proteomes" id="UP000567293"/>
    </source>
</evidence>
<proteinExistence type="predicted"/>
<dbReference type="EMBL" id="JACDQQ010000153">
    <property type="protein sequence ID" value="MBA0083648.1"/>
    <property type="molecule type" value="Genomic_DNA"/>
</dbReference>
<evidence type="ECO:0000313" key="1">
    <source>
        <dbReference type="EMBL" id="MBA0083648.1"/>
    </source>
</evidence>
<keyword evidence="2" id="KW-1185">Reference proteome</keyword>
<gene>
    <name evidence="1" type="ORF">HRJ53_01495</name>
</gene>
<protein>
    <submittedName>
        <fullName evidence="1">Uncharacterized protein</fullName>
    </submittedName>
</protein>
<organism evidence="1 2">
    <name type="scientific">Candidatus Acidiferrum panamense</name>
    <dbReference type="NCBI Taxonomy" id="2741543"/>
    <lineage>
        <taxon>Bacteria</taxon>
        <taxon>Pseudomonadati</taxon>
        <taxon>Acidobacteriota</taxon>
        <taxon>Terriglobia</taxon>
        <taxon>Candidatus Acidiferrales</taxon>
        <taxon>Candidatus Acidiferrum</taxon>
    </lineage>
</organism>
<feature type="non-terminal residue" evidence="1">
    <location>
        <position position="1"/>
    </location>
</feature>
<dbReference type="Proteomes" id="UP000567293">
    <property type="component" value="Unassembled WGS sequence"/>
</dbReference>